<accession>A0ABV8RHN0</accession>
<sequence>MGFGLRKFLIFLSLAGGVMAGNAAAWSKEGISFLGRQMIPQIDASNGYFQVRVQSRVIIRVSPINNRDTFGRTVPSSENFSEKKARKCYAMSQFIGFRSGSGNKQNLELLTRDGSLVRAYLADGCLSREFYAGAYMERPSDGNLCEDRDIMHARTGAKCEIDKFRLLVAKR</sequence>
<evidence type="ECO:0008006" key="4">
    <source>
        <dbReference type="Google" id="ProtNLM"/>
    </source>
</evidence>
<evidence type="ECO:0000313" key="3">
    <source>
        <dbReference type="Proteomes" id="UP001595887"/>
    </source>
</evidence>
<comment type="caution">
    <text evidence="2">The sequence shown here is derived from an EMBL/GenBank/DDBJ whole genome shotgun (WGS) entry which is preliminary data.</text>
</comment>
<keyword evidence="3" id="KW-1185">Reference proteome</keyword>
<keyword evidence="1" id="KW-0732">Signal</keyword>
<feature type="signal peptide" evidence="1">
    <location>
        <begin position="1"/>
        <end position="20"/>
    </location>
</feature>
<dbReference type="EMBL" id="JBHSDH010000013">
    <property type="protein sequence ID" value="MFC4292903.1"/>
    <property type="molecule type" value="Genomic_DNA"/>
</dbReference>
<protein>
    <recommendedName>
        <fullName evidence="4">DUF3617 family protein</fullName>
    </recommendedName>
</protein>
<feature type="chain" id="PRO_5045691818" description="DUF3617 family protein" evidence="1">
    <location>
        <begin position="21"/>
        <end position="171"/>
    </location>
</feature>
<reference evidence="3" key="1">
    <citation type="journal article" date="2019" name="Int. J. Syst. Evol. Microbiol.">
        <title>The Global Catalogue of Microorganisms (GCM) 10K type strain sequencing project: providing services to taxonomists for standard genome sequencing and annotation.</title>
        <authorList>
            <consortium name="The Broad Institute Genomics Platform"/>
            <consortium name="The Broad Institute Genome Sequencing Center for Infectious Disease"/>
            <person name="Wu L."/>
            <person name="Ma J."/>
        </authorList>
    </citation>
    <scope>NUCLEOTIDE SEQUENCE [LARGE SCALE GENOMIC DNA]</scope>
    <source>
        <strain evidence="3">CECT 8531</strain>
    </source>
</reference>
<evidence type="ECO:0000256" key="1">
    <source>
        <dbReference type="SAM" id="SignalP"/>
    </source>
</evidence>
<dbReference type="RefSeq" id="WP_381423972.1">
    <property type="nucleotide sequence ID" value="NZ_JBHSDH010000013.1"/>
</dbReference>
<proteinExistence type="predicted"/>
<evidence type="ECO:0000313" key="2">
    <source>
        <dbReference type="EMBL" id="MFC4292903.1"/>
    </source>
</evidence>
<organism evidence="2 3">
    <name type="scientific">Sphingorhabdus arenilitoris</name>
    <dbReference type="NCBI Taxonomy" id="1490041"/>
    <lineage>
        <taxon>Bacteria</taxon>
        <taxon>Pseudomonadati</taxon>
        <taxon>Pseudomonadota</taxon>
        <taxon>Alphaproteobacteria</taxon>
        <taxon>Sphingomonadales</taxon>
        <taxon>Sphingomonadaceae</taxon>
        <taxon>Sphingorhabdus</taxon>
    </lineage>
</organism>
<name>A0ABV8RHN0_9SPHN</name>
<gene>
    <name evidence="2" type="ORF">ACFOWX_10810</name>
</gene>
<dbReference type="Proteomes" id="UP001595887">
    <property type="component" value="Unassembled WGS sequence"/>
</dbReference>